<dbReference type="EMBL" id="MK318971">
    <property type="protein sequence ID" value="QCL09597.1"/>
    <property type="molecule type" value="Genomic_DNA"/>
</dbReference>
<dbReference type="RefSeq" id="WP_201009184.1">
    <property type="nucleotide sequence ID" value="NZ_MK318969.1"/>
</dbReference>
<gene>
    <name evidence="1" type="ORF">pC5.7c_561</name>
    <name evidence="2" type="ORF">pC5.8a_105</name>
</gene>
<accession>A0A7S4ZRR6</accession>
<geneLocation type="plasmid" evidence="1">
    <name>pC5.7c</name>
</geneLocation>
<organism evidence="2">
    <name type="scientific">Rhizobium rhizogenes</name>
    <name type="common">Agrobacterium rhizogenes</name>
    <dbReference type="NCBI Taxonomy" id="359"/>
    <lineage>
        <taxon>Bacteria</taxon>
        <taxon>Pseudomonadati</taxon>
        <taxon>Pseudomonadota</taxon>
        <taxon>Alphaproteobacteria</taxon>
        <taxon>Hyphomicrobiales</taxon>
        <taxon>Rhizobiaceae</taxon>
        <taxon>Rhizobium/Agrobacterium group</taxon>
        <taxon>Rhizobium</taxon>
    </lineage>
</organism>
<geneLocation type="plasmid" evidence="2">
    <name>pColt5.8a</name>
</geneLocation>
<sequence>MNSHPGLNIAPQPSWSHVTPTSFWHKADTIQEETMVEADKIFSYLAIAPVPMIREILAQYRYFTVYYIADLALLIARLDDGPMRSFLADILYDELGCGKARLAHPQLYDDFLKTIGVDTEGLDQKALGNNVVLLDEARRQLVDAQHGSEYAIGLRGMGGECVCQVYIAQLHKSLMQNPYIQENKEKIDWRFWDMHVGDHDIEHREKTRALIDSEVVAKGGSGLQELGQGYDYSMSQWKEFWSNIFDMRNGDLAQDRFKRAVVSSSVNVKVCSGSGCSTKQSLMN</sequence>
<dbReference type="Pfam" id="PF14518">
    <property type="entry name" value="Haem_oxygenas_2"/>
    <property type="match status" value="1"/>
</dbReference>
<dbReference type="Gene3D" id="1.20.910.10">
    <property type="entry name" value="Heme oxygenase-like"/>
    <property type="match status" value="1"/>
</dbReference>
<name>A0A7S4ZRR6_RHIRH</name>
<reference evidence="2" key="1">
    <citation type="submission" date="2018-12" db="EMBL/GenBank/DDBJ databases">
        <title>Three Rhizobium rhizogenes strains isolated from the same crown gall tumor carry diverse plasmids.</title>
        <authorList>
            <person name="Pulawska J."/>
            <person name="Kuzmanovic N."/>
        </authorList>
    </citation>
    <scope>NUCLEOTIDE SEQUENCE</scope>
    <source>
        <strain evidence="1">C5.7</strain>
        <strain evidence="2">Colt5.8</strain>
        <plasmid evidence="1">pC5.7c</plasmid>
        <plasmid evidence="2">pColt5.8a</plasmid>
    </source>
</reference>
<evidence type="ECO:0008006" key="3">
    <source>
        <dbReference type="Google" id="ProtNLM"/>
    </source>
</evidence>
<keyword evidence="2" id="KW-0614">Plasmid</keyword>
<protein>
    <recommendedName>
        <fullName evidence="3">Iron-containing redox enzyme family protein</fullName>
    </recommendedName>
</protein>
<dbReference type="InterPro" id="IPR016084">
    <property type="entry name" value="Haem_Oase-like_multi-hlx"/>
</dbReference>
<proteinExistence type="predicted"/>
<evidence type="ECO:0000313" key="1">
    <source>
        <dbReference type="EMBL" id="QCL09428.1"/>
    </source>
</evidence>
<evidence type="ECO:0000313" key="2">
    <source>
        <dbReference type="EMBL" id="QCL09597.1"/>
    </source>
</evidence>
<dbReference type="SUPFAM" id="SSF48613">
    <property type="entry name" value="Heme oxygenase-like"/>
    <property type="match status" value="1"/>
</dbReference>
<dbReference type="EMBL" id="MK318969">
    <property type="protein sequence ID" value="QCL09428.1"/>
    <property type="molecule type" value="Genomic_DNA"/>
</dbReference>
<dbReference type="AlphaFoldDB" id="A0A7S4ZRR6"/>